<accession>A0A1V9YCU6</accession>
<feature type="compositionally biased region" description="Polar residues" evidence="3">
    <location>
        <begin position="106"/>
        <end position="120"/>
    </location>
</feature>
<keyword evidence="1" id="KW-0433">Leucine-rich repeat</keyword>
<dbReference type="Pfam" id="PF12799">
    <property type="entry name" value="LRR_4"/>
    <property type="match status" value="1"/>
</dbReference>
<feature type="region of interest" description="Disordered" evidence="3">
    <location>
        <begin position="522"/>
        <end position="544"/>
    </location>
</feature>
<dbReference type="PANTHER" id="PTHR45973">
    <property type="entry name" value="PROTEIN PHOSPHATASE 1 REGULATORY SUBUNIT SDS22-RELATED"/>
    <property type="match status" value="1"/>
</dbReference>
<dbReference type="InterPro" id="IPR032675">
    <property type="entry name" value="LRR_dom_sf"/>
</dbReference>
<evidence type="ECO:0000256" key="3">
    <source>
        <dbReference type="SAM" id="MobiDB-lite"/>
    </source>
</evidence>
<dbReference type="EMBL" id="JNBR01002138">
    <property type="protein sequence ID" value="OQR83509.1"/>
    <property type="molecule type" value="Genomic_DNA"/>
</dbReference>
<dbReference type="Gene3D" id="3.80.10.10">
    <property type="entry name" value="Ribonuclease Inhibitor"/>
    <property type="match status" value="3"/>
</dbReference>
<reference evidence="4 5" key="1">
    <citation type="journal article" date="2014" name="Genome Biol. Evol.">
        <title>The secreted proteins of Achlya hypogyna and Thraustotheca clavata identify the ancestral oomycete secretome and reveal gene acquisitions by horizontal gene transfer.</title>
        <authorList>
            <person name="Misner I."/>
            <person name="Blouin N."/>
            <person name="Leonard G."/>
            <person name="Richards T.A."/>
            <person name="Lane C.E."/>
        </authorList>
    </citation>
    <scope>NUCLEOTIDE SEQUENCE [LARGE SCALE GENOMIC DNA]</scope>
    <source>
        <strain evidence="4 5">ATCC 48635</strain>
    </source>
</reference>
<organism evidence="4 5">
    <name type="scientific">Achlya hypogyna</name>
    <name type="common">Oomycete</name>
    <name type="synonym">Protoachlya hypogyna</name>
    <dbReference type="NCBI Taxonomy" id="1202772"/>
    <lineage>
        <taxon>Eukaryota</taxon>
        <taxon>Sar</taxon>
        <taxon>Stramenopiles</taxon>
        <taxon>Oomycota</taxon>
        <taxon>Saprolegniomycetes</taxon>
        <taxon>Saprolegniales</taxon>
        <taxon>Achlyaceae</taxon>
        <taxon>Achlya</taxon>
    </lineage>
</organism>
<dbReference type="Proteomes" id="UP000243579">
    <property type="component" value="Unassembled WGS sequence"/>
</dbReference>
<evidence type="ECO:0000313" key="5">
    <source>
        <dbReference type="Proteomes" id="UP000243579"/>
    </source>
</evidence>
<dbReference type="SMART" id="SM00369">
    <property type="entry name" value="LRR_TYP"/>
    <property type="match status" value="6"/>
</dbReference>
<sequence length="792" mass="87881">MQGTPNSVLLAAPSNSSGVSNAKAIGLFSKITARRLSGGAPSTMARPHGAPSVVSRLNDKVALAETHFPDFFENVKHASSSKRNHGGVMRGAMAANSHLGAVPKWSTNNGHDQQPTSARIQPSAVRRLPTDKTRSWREPKAVTEPLPLKPVAAGLPERPSTAGQLNSNNRETDPSLSSLKGYVRTAQDKMSAATMVASSPRRPIDRLTQVPNKAVTTTGIDNGRPPTKPLRPTAFEATRSPFKQDTRPATSHGHASSPLFAASDKADSDAEICFGETPDIPGVPVVYRSQKARLSDPERLNLDRRSLKVIPLLEGEHMLRLLNLQNNLISSIDNLHGLPSLIFLDLYNNQIESIDHLHVVPNLRVLMLGKNKLKRIERLDCLAKLDVLDLHSNEIEAIDALDRLVELRVLNLAGNRIRVLENIANLSLLTELNLRRNAISSISAQLGKLPALQRLFLSNNRLETKESILPLFQLTALTELRLDGNLFNHGESTEYRPLMIQNFVSLRNLDLKVVTDDERRDAYSMTQRANEKRREQQREENQEAQRIRAITAVRKKWEERFDTQETLLDPWQRPAAAKPAPASIQIGFSEVEVSEDARTLYVYGDALEALESAKVHNIVTTLVFKYVPVTAIAAAVAHGGFLRQFVALRRVELACNHITTLDQLGWIAQLGARADELAVTNNPVATMKLLRPYVAHTLRNVSTFNDVKITPDEVRAGAGFFDEKRMPKQPPAPDRSASVVLQACLRGISKQEKQLKTLNKEWSRIVQAIIKDTLEEIQDMDTYMAKCLDRMQ</sequence>
<protein>
    <submittedName>
        <fullName evidence="4">Outer Dynein Arm Light Chain 1</fullName>
    </submittedName>
</protein>
<dbReference type="AlphaFoldDB" id="A0A1V9YCU6"/>
<evidence type="ECO:0000313" key="4">
    <source>
        <dbReference type="EMBL" id="OQR83509.1"/>
    </source>
</evidence>
<dbReference type="InterPro" id="IPR003591">
    <property type="entry name" value="Leu-rich_rpt_typical-subtyp"/>
</dbReference>
<feature type="region of interest" description="Disordered" evidence="3">
    <location>
        <begin position="106"/>
        <end position="176"/>
    </location>
</feature>
<dbReference type="InterPro" id="IPR001611">
    <property type="entry name" value="Leu-rich_rpt"/>
</dbReference>
<dbReference type="Pfam" id="PF14580">
    <property type="entry name" value="LRR_9"/>
    <property type="match status" value="1"/>
</dbReference>
<feature type="region of interest" description="Disordered" evidence="3">
    <location>
        <begin position="215"/>
        <end position="261"/>
    </location>
</feature>
<dbReference type="OrthoDB" id="1939344at2759"/>
<evidence type="ECO:0000256" key="1">
    <source>
        <dbReference type="ARBA" id="ARBA00022614"/>
    </source>
</evidence>
<dbReference type="InterPro" id="IPR025875">
    <property type="entry name" value="Leu-rich_rpt_4"/>
</dbReference>
<dbReference type="PANTHER" id="PTHR45973:SF8">
    <property type="entry name" value="LEUCINE-RICH REPEAT-CONTAINING PROTEIN 49"/>
    <property type="match status" value="1"/>
</dbReference>
<dbReference type="STRING" id="1202772.A0A1V9YCU6"/>
<feature type="compositionally biased region" description="Basic and acidic residues" evidence="3">
    <location>
        <begin position="529"/>
        <end position="544"/>
    </location>
</feature>
<comment type="caution">
    <text evidence="4">The sequence shown here is derived from an EMBL/GenBank/DDBJ whole genome shotgun (WGS) entry which is preliminary data.</text>
</comment>
<dbReference type="PROSITE" id="PS51450">
    <property type="entry name" value="LRR"/>
    <property type="match status" value="5"/>
</dbReference>
<dbReference type="SUPFAM" id="SSF52058">
    <property type="entry name" value="L domain-like"/>
    <property type="match status" value="1"/>
</dbReference>
<feature type="compositionally biased region" description="Polar residues" evidence="3">
    <location>
        <begin position="161"/>
        <end position="176"/>
    </location>
</feature>
<name>A0A1V9YCU6_ACHHY</name>
<keyword evidence="5" id="KW-1185">Reference proteome</keyword>
<gene>
    <name evidence="4" type="ORF">ACHHYP_14613</name>
</gene>
<feature type="compositionally biased region" description="Basic and acidic residues" evidence="3">
    <location>
        <begin position="128"/>
        <end position="141"/>
    </location>
</feature>
<keyword evidence="2" id="KW-0677">Repeat</keyword>
<evidence type="ECO:0000256" key="2">
    <source>
        <dbReference type="ARBA" id="ARBA00022737"/>
    </source>
</evidence>
<dbReference type="SMART" id="SM00365">
    <property type="entry name" value="LRR_SD22"/>
    <property type="match status" value="6"/>
</dbReference>
<proteinExistence type="predicted"/>
<dbReference type="InterPro" id="IPR050576">
    <property type="entry name" value="Cilia_flagella_integrity"/>
</dbReference>